<evidence type="ECO:0000313" key="4">
    <source>
        <dbReference type="EMBL" id="KAL2048884.1"/>
    </source>
</evidence>
<dbReference type="PANTHER" id="PTHR10982:SF21">
    <property type="entry name" value="FATTY ACID SYNTHASE SUBUNIT BETA"/>
    <property type="match status" value="1"/>
</dbReference>
<name>A0ABR4AT52_9LECA</name>
<dbReference type="PRINTS" id="PR01483">
    <property type="entry name" value="FASYNTHASE"/>
</dbReference>
<dbReference type="InterPro" id="IPR013565">
    <property type="entry name" value="Fas1/AflB-like_central"/>
</dbReference>
<feature type="domain" description="Starter acyltransferase (SAT)" evidence="3">
    <location>
        <begin position="142"/>
        <end position="392"/>
    </location>
</feature>
<gene>
    <name evidence="4" type="ORF">ABVK25_010836</name>
</gene>
<sequence length="1110" mass="123887">MDTYAQSSSLSHPPLRWNLTCLDDEKHLIFPYFDSFTATLQDDNAASSSAQTAQGSLAIQHAAPFFDFLCETNAPERILAIVARCFECDVLSTIDIHSLAMVQERDHHLIQSYLRITGLPRKAPRSALLHASQKGTARLTAVFGGQGTHNVDGLNELRRLYDTYKPLLSDLIKHADSVLKRVAKSARLDDPLFDHAVDLIQWLESPDTSPNGAYIATAPMSFPINGIISLAHYCITCHFLRRDPGQMRENLTGATGHSQGVVVAVAIASSGSWEAFNKVAENAIALLYWIGLKSHFGTPSFHLPGNVPQSPEPDQEAVSLMLSIQGLRRDEIIILLDEVNAQLDASERAYLALVNSDDRMVIAGPTRTLQGVSALLNEKQAPTDLDQAKVPFPDRLPTIGNQLLPISAAFHSPQLEDAAQQVLAQLEREPMPVFDLKIPVFDTHTGGDLRHVPQNELLVRLVRMVMCETVEWRNACFHHDSTHLLDFGPGQTSKLLQKQTQGSGIRIVYASALLESKEAYGGMQEIFSPEKLHVTPDWSKLYGPRIVKDADGNVGLSTRMSRLLGTPPIMVAGMTPTTIHWDFVSSVMNAGYHIELAGGGYSQAIKFEAAIRELAASVPSHRGITCNLIYANPKAMAWQIPLIRKLRLDGIQIEGLTIGAGVPSADVARDYVETLGLKHISFKPGSINGIHQVLDIAEANPSFPIGLQWTGGRAGGHHSYEDFHSPILQTYAQIRNHPNVILMVGSGFGDAQGMLPYLTGEWSRLLGHSRMPVDGTLLGSRMMVAKEAHTSRPVKALIMQTPGTSEADWHGTYAGSAGGVITVKSEMGEPIHKLANRAVLLWKDLDTAIFSIRDPTKRLEVLQDRREQIISRLNSDYAKPWFAVDSRGQNVEIEDMTYSECAQRIVNLMYLPQQRRWVDKSYQIMFQDLIRRFWERFQESSESHSNQSYEPFNVVYNFLRRFPQARNELLYPEDVSFFIGLCKRRGQKPVNFIPRLDENFETWFKKDSLWQMEDLDAVMDRDPQRVCIIHGPVAARHSTKIDESAATILNDIANDLTNYLLLDIHIEETTDTTPSTPISETPFNIHDFVEIEESPMQVAYRFKSSMSKKR</sequence>
<dbReference type="InterPro" id="IPR032088">
    <property type="entry name" value="SAT"/>
</dbReference>
<dbReference type="Gene3D" id="1.20.930.70">
    <property type="match status" value="1"/>
</dbReference>
<keyword evidence="1" id="KW-0808">Transferase</keyword>
<dbReference type="EMBL" id="JBHFEH010000076">
    <property type="protein sequence ID" value="KAL2048884.1"/>
    <property type="molecule type" value="Genomic_DNA"/>
</dbReference>
<dbReference type="Pfam" id="PF16073">
    <property type="entry name" value="SAT"/>
    <property type="match status" value="1"/>
</dbReference>
<dbReference type="Gene3D" id="3.40.366.10">
    <property type="entry name" value="Malonyl-Coenzyme A Acyl Carrier Protein, domain 2"/>
    <property type="match status" value="2"/>
</dbReference>
<accession>A0ABR4AT52</accession>
<evidence type="ECO:0000313" key="5">
    <source>
        <dbReference type="Proteomes" id="UP001590951"/>
    </source>
</evidence>
<evidence type="ECO:0000256" key="1">
    <source>
        <dbReference type="ARBA" id="ARBA00022679"/>
    </source>
</evidence>
<reference evidence="4 5" key="1">
    <citation type="submission" date="2024-09" db="EMBL/GenBank/DDBJ databases">
        <title>Rethinking Asexuality: The Enigmatic Case of Functional Sexual Genes in Lepraria (Stereocaulaceae).</title>
        <authorList>
            <person name="Doellman M."/>
            <person name="Sun Y."/>
            <person name="Barcenas-Pena A."/>
            <person name="Lumbsch H.T."/>
            <person name="Grewe F."/>
        </authorList>
    </citation>
    <scope>NUCLEOTIDE SEQUENCE [LARGE SCALE GENOMIC DNA]</scope>
    <source>
        <strain evidence="4 5">Grewe 0041</strain>
    </source>
</reference>
<dbReference type="InterPro" id="IPR050830">
    <property type="entry name" value="Fungal_FAS"/>
</dbReference>
<protein>
    <submittedName>
        <fullName evidence="4">Uncharacterized protein</fullName>
    </submittedName>
</protein>
<dbReference type="SUPFAM" id="SSF51395">
    <property type="entry name" value="FMN-linked oxidoreductases"/>
    <property type="match status" value="1"/>
</dbReference>
<dbReference type="InterPro" id="IPR016035">
    <property type="entry name" value="Acyl_Trfase/lysoPLipase"/>
</dbReference>
<dbReference type="Gene3D" id="3.30.70.3320">
    <property type="match status" value="1"/>
</dbReference>
<evidence type="ECO:0000259" key="3">
    <source>
        <dbReference type="Pfam" id="PF16073"/>
    </source>
</evidence>
<proteinExistence type="predicted"/>
<feature type="domain" description="Fatty acid synthase beta subunit AflB /Fas1-like central" evidence="2">
    <location>
        <begin position="704"/>
        <end position="1049"/>
    </location>
</feature>
<evidence type="ECO:0000259" key="2">
    <source>
        <dbReference type="Pfam" id="PF08354"/>
    </source>
</evidence>
<comment type="caution">
    <text evidence="4">The sequence shown here is derived from an EMBL/GenBank/DDBJ whole genome shotgun (WGS) entry which is preliminary data.</text>
</comment>
<dbReference type="PANTHER" id="PTHR10982">
    <property type="entry name" value="MALONYL COA-ACYL CARRIER PROTEIN TRANSACYLASE"/>
    <property type="match status" value="1"/>
</dbReference>
<dbReference type="InterPro" id="IPR003965">
    <property type="entry name" value="Fatty_acid_synthase"/>
</dbReference>
<dbReference type="InterPro" id="IPR013785">
    <property type="entry name" value="Aldolase_TIM"/>
</dbReference>
<keyword evidence="5" id="KW-1185">Reference proteome</keyword>
<organism evidence="4 5">
    <name type="scientific">Lepraria finkii</name>
    <dbReference type="NCBI Taxonomy" id="1340010"/>
    <lineage>
        <taxon>Eukaryota</taxon>
        <taxon>Fungi</taxon>
        <taxon>Dikarya</taxon>
        <taxon>Ascomycota</taxon>
        <taxon>Pezizomycotina</taxon>
        <taxon>Lecanoromycetes</taxon>
        <taxon>OSLEUM clade</taxon>
        <taxon>Lecanoromycetidae</taxon>
        <taxon>Lecanorales</taxon>
        <taxon>Lecanorineae</taxon>
        <taxon>Stereocaulaceae</taxon>
        <taxon>Lepraria</taxon>
    </lineage>
</organism>
<dbReference type="Gene3D" id="3.20.20.70">
    <property type="entry name" value="Aldolase class I"/>
    <property type="match status" value="1"/>
</dbReference>
<dbReference type="Proteomes" id="UP001590951">
    <property type="component" value="Unassembled WGS sequence"/>
</dbReference>
<dbReference type="InterPro" id="IPR001227">
    <property type="entry name" value="Ac_transferase_dom_sf"/>
</dbReference>
<dbReference type="Pfam" id="PF08354">
    <property type="entry name" value="Fas1-AflB-like_hel"/>
    <property type="match status" value="1"/>
</dbReference>
<dbReference type="SUPFAM" id="SSF52151">
    <property type="entry name" value="FabD/lysophospholipase-like"/>
    <property type="match status" value="1"/>
</dbReference>